<evidence type="ECO:0000256" key="4">
    <source>
        <dbReference type="ARBA" id="ARBA00023136"/>
    </source>
</evidence>
<dbReference type="CDD" id="cd06662">
    <property type="entry name" value="SURF1"/>
    <property type="match status" value="1"/>
</dbReference>
<comment type="caution">
    <text evidence="7">The sequence shown here is derived from an EMBL/GenBank/DDBJ whole genome shotgun (WGS) entry which is preliminary data.</text>
</comment>
<keyword evidence="2 6" id="KW-0812">Transmembrane</keyword>
<dbReference type="PANTHER" id="PTHR23427:SF2">
    <property type="entry name" value="SURFEIT LOCUS PROTEIN 1"/>
    <property type="match status" value="1"/>
</dbReference>
<evidence type="ECO:0000256" key="5">
    <source>
        <dbReference type="SAM" id="MobiDB-lite"/>
    </source>
</evidence>
<dbReference type="AlphaFoldDB" id="A0A0F9DXT8"/>
<evidence type="ECO:0000256" key="6">
    <source>
        <dbReference type="SAM" id="Phobius"/>
    </source>
</evidence>
<protein>
    <recommendedName>
        <fullName evidence="8">SURF1-like protein</fullName>
    </recommendedName>
</protein>
<evidence type="ECO:0000313" key="7">
    <source>
        <dbReference type="EMBL" id="KKL66643.1"/>
    </source>
</evidence>
<dbReference type="GO" id="GO:0016020">
    <property type="term" value="C:membrane"/>
    <property type="evidence" value="ECO:0007669"/>
    <property type="project" value="UniProtKB-SubCell"/>
</dbReference>
<accession>A0A0F9DXT8</accession>
<feature type="region of interest" description="Disordered" evidence="5">
    <location>
        <begin position="1"/>
        <end position="23"/>
    </location>
</feature>
<comment type="subcellular location">
    <subcellularLocation>
        <location evidence="1">Membrane</location>
    </subcellularLocation>
</comment>
<name>A0A0F9DXT8_9ZZZZ</name>
<keyword evidence="3 6" id="KW-1133">Transmembrane helix</keyword>
<feature type="transmembrane region" description="Helical" evidence="6">
    <location>
        <begin position="244"/>
        <end position="264"/>
    </location>
</feature>
<keyword evidence="4 6" id="KW-0472">Membrane</keyword>
<dbReference type="Pfam" id="PF02104">
    <property type="entry name" value="SURF1"/>
    <property type="match status" value="1"/>
</dbReference>
<proteinExistence type="predicted"/>
<evidence type="ECO:0008006" key="8">
    <source>
        <dbReference type="Google" id="ProtNLM"/>
    </source>
</evidence>
<dbReference type="InterPro" id="IPR002994">
    <property type="entry name" value="Surf1/Shy1"/>
</dbReference>
<feature type="transmembrane region" description="Helical" evidence="6">
    <location>
        <begin position="30"/>
        <end position="52"/>
    </location>
</feature>
<dbReference type="PROSITE" id="PS50895">
    <property type="entry name" value="SURF1"/>
    <property type="match status" value="1"/>
</dbReference>
<dbReference type="PANTHER" id="PTHR23427">
    <property type="entry name" value="SURFEIT LOCUS PROTEIN"/>
    <property type="match status" value="1"/>
</dbReference>
<gene>
    <name evidence="7" type="ORF">LCGC14_2142910</name>
</gene>
<evidence type="ECO:0000256" key="3">
    <source>
        <dbReference type="ARBA" id="ARBA00022989"/>
    </source>
</evidence>
<evidence type="ECO:0000256" key="2">
    <source>
        <dbReference type="ARBA" id="ARBA00022692"/>
    </source>
</evidence>
<reference evidence="7" key="1">
    <citation type="journal article" date="2015" name="Nature">
        <title>Complex archaea that bridge the gap between prokaryotes and eukaryotes.</title>
        <authorList>
            <person name="Spang A."/>
            <person name="Saw J.H."/>
            <person name="Jorgensen S.L."/>
            <person name="Zaremba-Niedzwiedzka K."/>
            <person name="Martijn J."/>
            <person name="Lind A.E."/>
            <person name="van Eijk R."/>
            <person name="Schleper C."/>
            <person name="Guy L."/>
            <person name="Ettema T.J."/>
        </authorList>
    </citation>
    <scope>NUCLEOTIDE SEQUENCE</scope>
</reference>
<sequence length="284" mass="31383">MTGKATHRSSGSPTGSLRDGEPESLPRSTIFITIWALVALITFSGFTALGIWQVQRLDWKQNLIERVNQRVAAPASPAPGPNAWPAINERDDAYRHVFVTGQLLYEKTTPVQTSTDLGQGFWLMTPLQQADGSLVMINQGFVTEPPNEKATKPGDHQSVTITGLLRLSQTGGGVLRDNDPATNRWYSRDVDAIAVARALPIARVAPYFIDADAQGKTLAPHSLNQTYREPVGGLTVISFYNHHLQYALTWFALALMVGAGAFWVGREERLVRKRHRWNTAKHTS</sequence>
<evidence type="ECO:0000256" key="1">
    <source>
        <dbReference type="ARBA" id="ARBA00004370"/>
    </source>
</evidence>
<dbReference type="EMBL" id="LAZR01027138">
    <property type="protein sequence ID" value="KKL66643.1"/>
    <property type="molecule type" value="Genomic_DNA"/>
</dbReference>
<dbReference type="InterPro" id="IPR045214">
    <property type="entry name" value="Surf1/Surf4"/>
</dbReference>
<organism evidence="7">
    <name type="scientific">marine sediment metagenome</name>
    <dbReference type="NCBI Taxonomy" id="412755"/>
    <lineage>
        <taxon>unclassified sequences</taxon>
        <taxon>metagenomes</taxon>
        <taxon>ecological metagenomes</taxon>
    </lineage>
</organism>